<dbReference type="SMART" id="SM00530">
    <property type="entry name" value="HTH_XRE"/>
    <property type="match status" value="1"/>
</dbReference>
<evidence type="ECO:0000259" key="2">
    <source>
        <dbReference type="PROSITE" id="PS50943"/>
    </source>
</evidence>
<dbReference type="AlphaFoldDB" id="A0A015TZ99"/>
<evidence type="ECO:0000313" key="3">
    <source>
        <dbReference type="EMBL" id="EXY76251.1"/>
    </source>
</evidence>
<sequence length="103" mass="11879">MRKLDENKLAGLYTAGELLDNKYGEVGTESRTTFHEKSIAWYYGEILRDRRKQLKITQQELAEKVGTARSYIARVEKGETDIQISSFFRIARALGIEFTPTFL</sequence>
<evidence type="ECO:0000313" key="4">
    <source>
        <dbReference type="Proteomes" id="UP000020529"/>
    </source>
</evidence>
<dbReference type="InterPro" id="IPR010982">
    <property type="entry name" value="Lambda_DNA-bd_dom_sf"/>
</dbReference>
<dbReference type="Pfam" id="PF01381">
    <property type="entry name" value="HTH_3"/>
    <property type="match status" value="1"/>
</dbReference>
<dbReference type="Gene3D" id="1.10.260.40">
    <property type="entry name" value="lambda repressor-like DNA-binding domains"/>
    <property type="match status" value="1"/>
</dbReference>
<reference evidence="3 4" key="1">
    <citation type="submission" date="2014-02" db="EMBL/GenBank/DDBJ databases">
        <authorList>
            <person name="Sears C."/>
            <person name="Carroll K."/>
            <person name="Sack B.R."/>
            <person name="Qadri F."/>
            <person name="Myers L.L."/>
            <person name="Chung G.-T."/>
            <person name="Escheverria P."/>
            <person name="Fraser C.M."/>
            <person name="Sadzewicz L."/>
            <person name="Shefchek K.A."/>
            <person name="Tallon L."/>
            <person name="Das S.P."/>
            <person name="Daugherty S."/>
            <person name="Mongodin E.F."/>
        </authorList>
    </citation>
    <scope>NUCLEOTIDE SEQUENCE [LARGE SCALE GENOMIC DNA]</scope>
    <source>
        <strain evidence="4">3988T(B)14</strain>
    </source>
</reference>
<name>A0A015TZ99_BACFG</name>
<dbReference type="SUPFAM" id="SSF47413">
    <property type="entry name" value="lambda repressor-like DNA-binding domains"/>
    <property type="match status" value="1"/>
</dbReference>
<accession>A0A015TZ99</accession>
<dbReference type="PANTHER" id="PTHR46797:SF1">
    <property type="entry name" value="METHYLPHOSPHONATE SYNTHASE"/>
    <property type="match status" value="1"/>
</dbReference>
<feature type="domain" description="HTH cro/C1-type" evidence="2">
    <location>
        <begin position="47"/>
        <end position="103"/>
    </location>
</feature>
<organism evidence="3 4">
    <name type="scientific">Bacteroides fragilis str. 3988T(B)14</name>
    <dbReference type="NCBI Taxonomy" id="1339315"/>
    <lineage>
        <taxon>Bacteria</taxon>
        <taxon>Pseudomonadati</taxon>
        <taxon>Bacteroidota</taxon>
        <taxon>Bacteroidia</taxon>
        <taxon>Bacteroidales</taxon>
        <taxon>Bacteroidaceae</taxon>
        <taxon>Bacteroides</taxon>
    </lineage>
</organism>
<proteinExistence type="predicted"/>
<dbReference type="InterPro" id="IPR001387">
    <property type="entry name" value="Cro/C1-type_HTH"/>
</dbReference>
<keyword evidence="1" id="KW-0238">DNA-binding</keyword>
<dbReference type="CDD" id="cd00093">
    <property type="entry name" value="HTH_XRE"/>
    <property type="match status" value="1"/>
</dbReference>
<gene>
    <name evidence="3" type="ORF">M124_4874</name>
</gene>
<dbReference type="GO" id="GO:0005829">
    <property type="term" value="C:cytosol"/>
    <property type="evidence" value="ECO:0007669"/>
    <property type="project" value="TreeGrafter"/>
</dbReference>
<dbReference type="GO" id="GO:0003677">
    <property type="term" value="F:DNA binding"/>
    <property type="evidence" value="ECO:0007669"/>
    <property type="project" value="UniProtKB-KW"/>
</dbReference>
<evidence type="ECO:0000256" key="1">
    <source>
        <dbReference type="ARBA" id="ARBA00023125"/>
    </source>
</evidence>
<dbReference type="PROSITE" id="PS50943">
    <property type="entry name" value="HTH_CROC1"/>
    <property type="match status" value="1"/>
</dbReference>
<dbReference type="PANTHER" id="PTHR46797">
    <property type="entry name" value="HTH-TYPE TRANSCRIPTIONAL REGULATOR"/>
    <property type="match status" value="1"/>
</dbReference>
<dbReference type="RefSeq" id="WP_008768956.1">
    <property type="nucleotide sequence ID" value="NZ_JGCY01000206.1"/>
</dbReference>
<dbReference type="PATRIC" id="fig|1339315.3.peg.742"/>
<dbReference type="Proteomes" id="UP000020529">
    <property type="component" value="Unassembled WGS sequence"/>
</dbReference>
<dbReference type="InterPro" id="IPR050807">
    <property type="entry name" value="TransReg_Diox_bact_type"/>
</dbReference>
<dbReference type="EMBL" id="JGCY01000206">
    <property type="protein sequence ID" value="EXY76251.1"/>
    <property type="molecule type" value="Genomic_DNA"/>
</dbReference>
<comment type="caution">
    <text evidence="3">The sequence shown here is derived from an EMBL/GenBank/DDBJ whole genome shotgun (WGS) entry which is preliminary data.</text>
</comment>
<protein>
    <submittedName>
        <fullName evidence="3">Helix-turn-helix family protein</fullName>
    </submittedName>
</protein>
<dbReference type="GO" id="GO:0003700">
    <property type="term" value="F:DNA-binding transcription factor activity"/>
    <property type="evidence" value="ECO:0007669"/>
    <property type="project" value="TreeGrafter"/>
</dbReference>